<dbReference type="GO" id="GO:0004497">
    <property type="term" value="F:monooxygenase activity"/>
    <property type="evidence" value="ECO:0007669"/>
    <property type="project" value="UniProtKB-KW"/>
</dbReference>
<dbReference type="GO" id="GO:0005506">
    <property type="term" value="F:iron ion binding"/>
    <property type="evidence" value="ECO:0007669"/>
    <property type="project" value="InterPro"/>
</dbReference>
<keyword evidence="4 8" id="KW-0479">Metal-binding</keyword>
<dbReference type="PROSITE" id="PS00086">
    <property type="entry name" value="CYTOCHROME_P450"/>
    <property type="match status" value="1"/>
</dbReference>
<dbReference type="InterPro" id="IPR036396">
    <property type="entry name" value="Cyt_P450_sf"/>
</dbReference>
<reference evidence="11" key="1">
    <citation type="submission" date="2022-05" db="EMBL/GenBank/DDBJ databases">
        <title>The Musa troglodytarum L. genome provides insights into the mechanism of non-climacteric behaviour and enrichment of carotenoids.</title>
        <authorList>
            <person name="Wang J."/>
        </authorList>
    </citation>
    <scope>NUCLEOTIDE SEQUENCE</scope>
    <source>
        <tissue evidence="11">Leaf</tissue>
    </source>
</reference>
<dbReference type="GO" id="GO:0016705">
    <property type="term" value="F:oxidoreductase activity, acting on paired donors, with incorporation or reduction of molecular oxygen"/>
    <property type="evidence" value="ECO:0007669"/>
    <property type="project" value="InterPro"/>
</dbReference>
<keyword evidence="7 9" id="KW-0503">Monooxygenase</keyword>
<dbReference type="OrthoDB" id="3934656at2759"/>
<dbReference type="PANTHER" id="PTHR47946:SF14">
    <property type="entry name" value="CYTOCHROME P450 FAMILY PROTEIN"/>
    <property type="match status" value="1"/>
</dbReference>
<dbReference type="InterPro" id="IPR002401">
    <property type="entry name" value="Cyt_P450_E_grp-I"/>
</dbReference>
<keyword evidence="10" id="KW-1133">Transmembrane helix</keyword>
<evidence type="ECO:0000313" key="11">
    <source>
        <dbReference type="EMBL" id="URE10522.1"/>
    </source>
</evidence>
<evidence type="ECO:0000256" key="8">
    <source>
        <dbReference type="PIRSR" id="PIRSR602401-1"/>
    </source>
</evidence>
<evidence type="ECO:0000256" key="6">
    <source>
        <dbReference type="ARBA" id="ARBA00023004"/>
    </source>
</evidence>
<evidence type="ECO:0000256" key="3">
    <source>
        <dbReference type="ARBA" id="ARBA00022617"/>
    </source>
</evidence>
<name>A0A9E7KAJ8_9LILI</name>
<comment type="similarity">
    <text evidence="2 9">Belongs to the cytochrome P450 family.</text>
</comment>
<keyword evidence="10" id="KW-0812">Transmembrane</keyword>
<keyword evidence="10" id="KW-0472">Membrane</keyword>
<evidence type="ECO:0000256" key="9">
    <source>
        <dbReference type="RuleBase" id="RU000461"/>
    </source>
</evidence>
<dbReference type="EMBL" id="CP097508">
    <property type="protein sequence ID" value="URE10522.1"/>
    <property type="molecule type" value="Genomic_DNA"/>
</dbReference>
<keyword evidence="6 8" id="KW-0408">Iron</keyword>
<evidence type="ECO:0000256" key="10">
    <source>
        <dbReference type="SAM" id="Phobius"/>
    </source>
</evidence>
<proteinExistence type="inferred from homology"/>
<organism evidence="11 12">
    <name type="scientific">Musa troglodytarum</name>
    <name type="common">fe'i banana</name>
    <dbReference type="NCBI Taxonomy" id="320322"/>
    <lineage>
        <taxon>Eukaryota</taxon>
        <taxon>Viridiplantae</taxon>
        <taxon>Streptophyta</taxon>
        <taxon>Embryophyta</taxon>
        <taxon>Tracheophyta</taxon>
        <taxon>Spermatophyta</taxon>
        <taxon>Magnoliopsida</taxon>
        <taxon>Liliopsida</taxon>
        <taxon>Zingiberales</taxon>
        <taxon>Musaceae</taxon>
        <taxon>Musa</taxon>
    </lineage>
</organism>
<evidence type="ECO:0000256" key="4">
    <source>
        <dbReference type="ARBA" id="ARBA00022723"/>
    </source>
</evidence>
<evidence type="ECO:0000313" key="12">
    <source>
        <dbReference type="Proteomes" id="UP001055439"/>
    </source>
</evidence>
<comment type="cofactor">
    <cofactor evidence="1 8">
        <name>heme</name>
        <dbReference type="ChEBI" id="CHEBI:30413"/>
    </cofactor>
</comment>
<keyword evidence="3 8" id="KW-0349">Heme</keyword>
<dbReference type="Proteomes" id="UP001055439">
    <property type="component" value="Chromosome 6"/>
</dbReference>
<keyword evidence="5 9" id="KW-0560">Oxidoreductase</keyword>
<dbReference type="CDD" id="cd11076">
    <property type="entry name" value="CYP78"/>
    <property type="match status" value="1"/>
</dbReference>
<evidence type="ECO:0000256" key="2">
    <source>
        <dbReference type="ARBA" id="ARBA00010617"/>
    </source>
</evidence>
<keyword evidence="12" id="KW-1185">Reference proteome</keyword>
<dbReference type="PRINTS" id="PR00463">
    <property type="entry name" value="EP450I"/>
</dbReference>
<feature type="transmembrane region" description="Helical" evidence="10">
    <location>
        <begin position="32"/>
        <end position="49"/>
    </location>
</feature>
<accession>A0A9E7KAJ8</accession>
<gene>
    <name evidence="11" type="ORF">MUK42_04547</name>
</gene>
<sequence length="508" mass="56358">MDSSSSSVESALLLLFLPKAEALPSIAAFLLAALLVLWFYPGGLAWALSRGGRSIPGPRGMVLALSGAAAHRSLATLAETLRATGLMAFSVGLTRFVVSSRPDTAREILNSSAFADRPIKESAYELLFHRAMGFAPFGEYWRNLRRMSATHLFSPKRIAASGEHRRAIARQMIRDVMASMEKNGAVEVKKVLHFGSLSNVMATVFGKRFDFGKGEGMELEELVAEGYELLGEFNWSDHVPLLSWLDPQGIRKRCRELVSRVDVFVGSVIGEHRRRRSGGGLVNGDFVDVLLDLEKEERLSDSDMVAVLWEMIFRGTDTVAILLEWIMARMVVHQEIQRRAQSELDAVVGSSRAVADADIPNLPYLRSIVKETLRLHPPGPLLSWARLAIHDVHVGDSFIPAGTTAMVNMWAITHDERIWPNPESFEPERFVEEDVSVLGSDLRLAPFGSGRRVCPGKALALATVHLWLAQLLQQFEWVPVETGVDLSECLKMSLEMQNPLACKAFPRY</sequence>
<dbReference type="InterPro" id="IPR001128">
    <property type="entry name" value="Cyt_P450"/>
</dbReference>
<evidence type="ECO:0000256" key="7">
    <source>
        <dbReference type="ARBA" id="ARBA00023033"/>
    </source>
</evidence>
<dbReference type="FunFam" id="1.10.630.10:FF:000016">
    <property type="entry name" value="Cytochrome P450 78A5"/>
    <property type="match status" value="1"/>
</dbReference>
<dbReference type="PANTHER" id="PTHR47946">
    <property type="entry name" value="CYTOCHROME P450 78A7-RELATED"/>
    <property type="match status" value="1"/>
</dbReference>
<dbReference type="AlphaFoldDB" id="A0A9E7KAJ8"/>
<dbReference type="SUPFAM" id="SSF48264">
    <property type="entry name" value="Cytochrome P450"/>
    <property type="match status" value="1"/>
</dbReference>
<dbReference type="Gene3D" id="1.10.630.10">
    <property type="entry name" value="Cytochrome P450"/>
    <property type="match status" value="1"/>
</dbReference>
<dbReference type="GO" id="GO:0020037">
    <property type="term" value="F:heme binding"/>
    <property type="evidence" value="ECO:0007669"/>
    <property type="project" value="InterPro"/>
</dbReference>
<evidence type="ECO:0000256" key="1">
    <source>
        <dbReference type="ARBA" id="ARBA00001971"/>
    </source>
</evidence>
<dbReference type="InterPro" id="IPR051996">
    <property type="entry name" value="Cytochrome_P450_78A"/>
</dbReference>
<dbReference type="Pfam" id="PF00067">
    <property type="entry name" value="p450"/>
    <property type="match status" value="1"/>
</dbReference>
<dbReference type="PRINTS" id="PR00385">
    <property type="entry name" value="P450"/>
</dbReference>
<feature type="binding site" description="axial binding residue" evidence="8">
    <location>
        <position position="454"/>
    </location>
    <ligand>
        <name>heme</name>
        <dbReference type="ChEBI" id="CHEBI:30413"/>
    </ligand>
    <ligandPart>
        <name>Fe</name>
        <dbReference type="ChEBI" id="CHEBI:18248"/>
    </ligandPart>
</feature>
<dbReference type="InterPro" id="IPR017972">
    <property type="entry name" value="Cyt_P450_CS"/>
</dbReference>
<protein>
    <submittedName>
        <fullName evidence="11">Cytochrome P450</fullName>
    </submittedName>
</protein>
<evidence type="ECO:0000256" key="5">
    <source>
        <dbReference type="ARBA" id="ARBA00023002"/>
    </source>
</evidence>